<evidence type="ECO:0000259" key="1">
    <source>
        <dbReference type="Pfam" id="PF00149"/>
    </source>
</evidence>
<dbReference type="InterPro" id="IPR004843">
    <property type="entry name" value="Calcineurin-like_PHP"/>
</dbReference>
<accession>A0A173XPL8</accession>
<dbReference type="Proteomes" id="UP000441358">
    <property type="component" value="Unassembled WGS sequence"/>
</dbReference>
<dbReference type="EMBL" id="QSJN01000007">
    <property type="protein sequence ID" value="RHD74072.1"/>
    <property type="molecule type" value="Genomic_DNA"/>
</dbReference>
<reference evidence="8 9" key="3">
    <citation type="journal article" date="2019" name="Nat. Med.">
        <title>A library of human gut bacterial isolates paired with longitudinal multiomics data enables mechanistic microbiome research.</title>
        <authorList>
            <person name="Poyet M."/>
            <person name="Groussin M."/>
            <person name="Gibbons S.M."/>
            <person name="Avila-Pacheco J."/>
            <person name="Jiang X."/>
            <person name="Kearney S.M."/>
            <person name="Perrotta A.R."/>
            <person name="Berdy B."/>
            <person name="Zhao S."/>
            <person name="Lieberman T.D."/>
            <person name="Swanson P.K."/>
            <person name="Smith M."/>
            <person name="Roesemann S."/>
            <person name="Alexander J.E."/>
            <person name="Rich S.A."/>
            <person name="Livny J."/>
            <person name="Vlamakis H."/>
            <person name="Clish C."/>
            <person name="Bullock K."/>
            <person name="Deik A."/>
            <person name="Scott J."/>
            <person name="Pierce K.A."/>
            <person name="Xavier R.J."/>
            <person name="Alm E.J."/>
        </authorList>
    </citation>
    <scope>NUCLEOTIDE SEQUENCE [LARGE SCALE GENOMIC DNA]</scope>
    <source>
        <strain evidence="4 8">BIOML-A32</strain>
        <strain evidence="3 9">BIOML-A9</strain>
    </source>
</reference>
<dbReference type="EMBL" id="CYYK01000002">
    <property type="protein sequence ID" value="CUN53852.1"/>
    <property type="molecule type" value="Genomic_DNA"/>
</dbReference>
<dbReference type="PANTHER" id="PTHR31302">
    <property type="entry name" value="TRANSMEMBRANE PROTEIN WITH METALLOPHOSPHOESTERASE DOMAIN-RELATED"/>
    <property type="match status" value="1"/>
</dbReference>
<reference evidence="5 7" key="2">
    <citation type="submission" date="2018-08" db="EMBL/GenBank/DDBJ databases">
        <title>A genome reference for cultivated species of the human gut microbiota.</title>
        <authorList>
            <person name="Zou Y."/>
            <person name="Xue W."/>
            <person name="Luo G."/>
        </authorList>
    </citation>
    <scope>NUCLEOTIDE SEQUENCE [LARGE SCALE GENOMIC DNA]</scope>
    <source>
        <strain evidence="5 7">AM30-4</strain>
    </source>
</reference>
<sequence>MNNTALQIYALFILLILSVGCKDDWKNLNLRSGENEPFYWENNKLAAQRLAKIMYNKTDSGSYERFKIVHISDSHLSSWSPSNNYELPINLRQSIQFANQQELRINAITATGDFISIDKKKKAKEYMHSFIHYLYDENHVPTFICTGNHDSNSEEEIGSTFFYKNEINEILFANSNYSKNRNSAENYYYSDVANPQGGTIRFIALDMLDQPASQYNTLSYAYFSQKQIDWLINTALKNGMTDHHSVIILTHYPFQRRSVNNDTYLCDGDYVHSWNMIPEIIEAFRTRSLLEKVYPNQFNLDPINVKADFSDRKGEFVCYLGGHIHCNAYFDVTGLENESTELVPQKMILCTNQAPSEKGVVYNRVIREEDSLSSNSFCIYAVDTKEKKIYITYFGAYKPSNDCNYPEIHTISYN</sequence>
<comment type="caution">
    <text evidence="5">The sequence shown here is derived from an EMBL/GenBank/DDBJ whole genome shotgun (WGS) entry which is preliminary data.</text>
</comment>
<dbReference type="InterPro" id="IPR051158">
    <property type="entry name" value="Metallophosphoesterase_sf"/>
</dbReference>
<dbReference type="EMBL" id="WKMY01000001">
    <property type="protein sequence ID" value="MRY91764.1"/>
    <property type="molecule type" value="Genomic_DNA"/>
</dbReference>
<dbReference type="Proteomes" id="UP000284660">
    <property type="component" value="Unassembled WGS sequence"/>
</dbReference>
<evidence type="ECO:0000313" key="8">
    <source>
        <dbReference type="Proteomes" id="UP000441358"/>
    </source>
</evidence>
<feature type="domain" description="Calcineurin-like phosphoesterase" evidence="1">
    <location>
        <begin position="66"/>
        <end position="260"/>
    </location>
</feature>
<evidence type="ECO:0000313" key="5">
    <source>
        <dbReference type="EMBL" id="RHD74072.1"/>
    </source>
</evidence>
<dbReference type="SUPFAM" id="SSF56300">
    <property type="entry name" value="Metallo-dependent phosphatases"/>
    <property type="match status" value="1"/>
</dbReference>
<dbReference type="GO" id="GO:0016787">
    <property type="term" value="F:hydrolase activity"/>
    <property type="evidence" value="ECO:0007669"/>
    <property type="project" value="InterPro"/>
</dbReference>
<dbReference type="Proteomes" id="UP000461276">
    <property type="component" value="Unassembled WGS sequence"/>
</dbReference>
<dbReference type="PANTHER" id="PTHR31302:SF0">
    <property type="entry name" value="TRANSMEMBRANE PROTEIN WITH METALLOPHOSPHOESTERASE DOMAIN"/>
    <property type="match status" value="1"/>
</dbReference>
<reference evidence="2 6" key="1">
    <citation type="submission" date="2015-09" db="EMBL/GenBank/DDBJ databases">
        <authorList>
            <consortium name="Pathogen Informatics"/>
        </authorList>
    </citation>
    <scope>NUCLEOTIDE SEQUENCE [LARGE SCALE GENOMIC DNA]</scope>
    <source>
        <strain evidence="2 6">2789STDY5608822</strain>
    </source>
</reference>
<evidence type="ECO:0000313" key="4">
    <source>
        <dbReference type="EMBL" id="MRZ51010.1"/>
    </source>
</evidence>
<dbReference type="Gene3D" id="3.60.21.10">
    <property type="match status" value="1"/>
</dbReference>
<evidence type="ECO:0000313" key="7">
    <source>
        <dbReference type="Proteomes" id="UP000284660"/>
    </source>
</evidence>
<dbReference type="Proteomes" id="UP000095455">
    <property type="component" value="Unassembled WGS sequence"/>
</dbReference>
<gene>
    <name evidence="5" type="ORF">DW782_13175</name>
    <name evidence="2" type="ORF">ERS852380_00535</name>
    <name evidence="4" type="ORF">GKD66_12420</name>
    <name evidence="3" type="ORF">GKD67_00600</name>
</gene>
<evidence type="ECO:0000313" key="3">
    <source>
        <dbReference type="EMBL" id="MRY91764.1"/>
    </source>
</evidence>
<dbReference type="Pfam" id="PF00149">
    <property type="entry name" value="Metallophos"/>
    <property type="match status" value="1"/>
</dbReference>
<dbReference type="EMBL" id="WKMC01000008">
    <property type="protein sequence ID" value="MRZ51010.1"/>
    <property type="molecule type" value="Genomic_DNA"/>
</dbReference>
<dbReference type="RefSeq" id="WP_008780421.1">
    <property type="nucleotide sequence ID" value="NZ_CABMKT010000002.1"/>
</dbReference>
<evidence type="ECO:0000313" key="6">
    <source>
        <dbReference type="Proteomes" id="UP000095455"/>
    </source>
</evidence>
<dbReference type="InterPro" id="IPR029052">
    <property type="entry name" value="Metallo-depent_PP-like"/>
</dbReference>
<dbReference type="AlphaFoldDB" id="A0A173XPL8"/>
<proteinExistence type="predicted"/>
<name>A0A173XPL8_PARDI</name>
<protein>
    <submittedName>
        <fullName evidence="5">Metallophosphoesterase</fullName>
    </submittedName>
    <submittedName>
        <fullName evidence="2">Phosphodiesterase YaeI</fullName>
    </submittedName>
</protein>
<evidence type="ECO:0000313" key="2">
    <source>
        <dbReference type="EMBL" id="CUN53852.1"/>
    </source>
</evidence>
<organism evidence="5 7">
    <name type="scientific">Parabacteroides distasonis</name>
    <dbReference type="NCBI Taxonomy" id="823"/>
    <lineage>
        <taxon>Bacteria</taxon>
        <taxon>Pseudomonadati</taxon>
        <taxon>Bacteroidota</taxon>
        <taxon>Bacteroidia</taxon>
        <taxon>Bacteroidales</taxon>
        <taxon>Tannerellaceae</taxon>
        <taxon>Parabacteroides</taxon>
    </lineage>
</organism>
<evidence type="ECO:0000313" key="9">
    <source>
        <dbReference type="Proteomes" id="UP000461276"/>
    </source>
</evidence>